<dbReference type="InterPro" id="IPR008805">
    <property type="entry name" value="RIB43A"/>
</dbReference>
<dbReference type="PANTHER" id="PTHR14517:SF6">
    <property type="entry name" value="RE41410P"/>
    <property type="match status" value="1"/>
</dbReference>
<proteinExistence type="inferred from homology"/>
<dbReference type="Pfam" id="PF05914">
    <property type="entry name" value="RIB43A"/>
    <property type="match status" value="1"/>
</dbReference>
<comment type="subcellular location">
    <subcellularLocation>
        <location evidence="1">Cytoplasm</location>
        <location evidence="1">Cytoskeleton</location>
        <location evidence="1">Flagellum axoneme</location>
    </subcellularLocation>
</comment>
<protein>
    <submittedName>
        <fullName evidence="11">Uncharacterized protein</fullName>
    </submittedName>
</protein>
<comment type="caution">
    <text evidence="11">The sequence shown here is derived from an EMBL/GenBank/DDBJ whole genome shotgun (WGS) entry which is preliminary data.</text>
</comment>
<keyword evidence="6" id="KW-0969">Cilium</keyword>
<evidence type="ECO:0000313" key="11">
    <source>
        <dbReference type="EMBL" id="KAK7869377.1"/>
    </source>
</evidence>
<name>A0AAN9VX24_9ORTH</name>
<comment type="similarity">
    <text evidence="2">Belongs to the RIB43A family.</text>
</comment>
<keyword evidence="8" id="KW-0966">Cell projection</keyword>
<organism evidence="11 12">
    <name type="scientific">Gryllus longicercus</name>
    <dbReference type="NCBI Taxonomy" id="2509291"/>
    <lineage>
        <taxon>Eukaryota</taxon>
        <taxon>Metazoa</taxon>
        <taxon>Ecdysozoa</taxon>
        <taxon>Arthropoda</taxon>
        <taxon>Hexapoda</taxon>
        <taxon>Insecta</taxon>
        <taxon>Pterygota</taxon>
        <taxon>Neoptera</taxon>
        <taxon>Polyneoptera</taxon>
        <taxon>Orthoptera</taxon>
        <taxon>Ensifera</taxon>
        <taxon>Gryllidea</taxon>
        <taxon>Grylloidea</taxon>
        <taxon>Gryllidae</taxon>
        <taxon>Gryllinae</taxon>
        <taxon>Gryllus</taxon>
    </lineage>
</organism>
<evidence type="ECO:0000256" key="8">
    <source>
        <dbReference type="ARBA" id="ARBA00023273"/>
    </source>
</evidence>
<dbReference type="Proteomes" id="UP001378592">
    <property type="component" value="Unassembled WGS sequence"/>
</dbReference>
<evidence type="ECO:0000256" key="3">
    <source>
        <dbReference type="ARBA" id="ARBA00022490"/>
    </source>
</evidence>
<evidence type="ECO:0000256" key="2">
    <source>
        <dbReference type="ARBA" id="ARBA00006875"/>
    </source>
</evidence>
<keyword evidence="5 10" id="KW-0175">Coiled coil</keyword>
<accession>A0AAN9VX24</accession>
<evidence type="ECO:0000256" key="1">
    <source>
        <dbReference type="ARBA" id="ARBA00004611"/>
    </source>
</evidence>
<gene>
    <name evidence="11" type="ORF">R5R35_000685</name>
</gene>
<evidence type="ECO:0000256" key="9">
    <source>
        <dbReference type="ARBA" id="ARBA00046435"/>
    </source>
</evidence>
<feature type="coiled-coil region" evidence="10">
    <location>
        <begin position="316"/>
        <end position="343"/>
    </location>
</feature>
<sequence length="368" mass="44481">MLVLKEEHKEKIRIEKRNREINERCRRIHNPRWTLMGIDKKALDKQVQERKEKEEMERTSKEMYEKYWLQNLQKALDLERNEEKAKRFIEKDLEEFRRVQQAPHMRLSFDLNDPNWLKKQKLVNMDDHHIVGPSAILKFDGEDCNKYQRSKIQIEQNRAWLDQQVIEKWKKEEETRAADECYLQEMCNIQEMLCDKMKKEQEDKMRMHQEISEVNRKLAEEKAARERAERCAKPDGDGYTMYTHLGPALSDEPPRAGKKVSATMYKGLTEEQKAEYRRSLEQQIADLMKQKELECRSESEWDKHFVAVYREALLCARAEERKRRELRRKIMEENKKLAEEQAIRREIDKKRARAPIGCEFFNQFEKCP</sequence>
<dbReference type="EMBL" id="JAZDUA010000075">
    <property type="protein sequence ID" value="KAK7869377.1"/>
    <property type="molecule type" value="Genomic_DNA"/>
</dbReference>
<evidence type="ECO:0000313" key="12">
    <source>
        <dbReference type="Proteomes" id="UP001378592"/>
    </source>
</evidence>
<comment type="subunit">
    <text evidence="9">Microtubule inner protein component of sperm flagellar doublet microtubules.</text>
</comment>
<evidence type="ECO:0000256" key="6">
    <source>
        <dbReference type="ARBA" id="ARBA00023069"/>
    </source>
</evidence>
<evidence type="ECO:0000256" key="4">
    <source>
        <dbReference type="ARBA" id="ARBA00022846"/>
    </source>
</evidence>
<evidence type="ECO:0000256" key="10">
    <source>
        <dbReference type="SAM" id="Coils"/>
    </source>
</evidence>
<keyword evidence="4" id="KW-0282">Flagellum</keyword>
<dbReference type="AlphaFoldDB" id="A0AAN9VX24"/>
<dbReference type="PANTHER" id="PTHR14517">
    <property type="entry name" value="RIB43A-RELATED"/>
    <property type="match status" value="1"/>
</dbReference>
<evidence type="ECO:0000256" key="5">
    <source>
        <dbReference type="ARBA" id="ARBA00023054"/>
    </source>
</evidence>
<reference evidence="11 12" key="1">
    <citation type="submission" date="2024-03" db="EMBL/GenBank/DDBJ databases">
        <title>The genome assembly and annotation of the cricket Gryllus longicercus Weissman &amp; Gray.</title>
        <authorList>
            <person name="Szrajer S."/>
            <person name="Gray D."/>
            <person name="Ylla G."/>
        </authorList>
    </citation>
    <scope>NUCLEOTIDE SEQUENCE [LARGE SCALE GENOMIC DNA]</scope>
    <source>
        <strain evidence="11">DAG 2021-001</strain>
        <tissue evidence="11">Whole body minus gut</tissue>
    </source>
</reference>
<feature type="coiled-coil region" evidence="10">
    <location>
        <begin position="197"/>
        <end position="231"/>
    </location>
</feature>
<keyword evidence="3" id="KW-0963">Cytoplasm</keyword>
<evidence type="ECO:0000256" key="7">
    <source>
        <dbReference type="ARBA" id="ARBA00023212"/>
    </source>
</evidence>
<keyword evidence="7" id="KW-0206">Cytoskeleton</keyword>
<keyword evidence="12" id="KW-1185">Reference proteome</keyword>